<proteinExistence type="predicted"/>
<evidence type="ECO:0000313" key="2">
    <source>
        <dbReference type="Proteomes" id="UP000095472"/>
    </source>
</evidence>
<name>A0ACD5GS70_9CYAN</name>
<dbReference type="Proteomes" id="UP000095472">
    <property type="component" value="Chromosome"/>
</dbReference>
<protein>
    <submittedName>
        <fullName evidence="1">GAF domain-containing protein</fullName>
    </submittedName>
</protein>
<accession>A0ACD5GS70</accession>
<sequence>MSCTIREPNHHNHIVGIIDVFCKCQCDFDESTKFLISHISNLIIIASQKNEQNSLKKLTQIIYEMTRISNEIEIWELLYNSAPDLVDAEHWLVGKIEYSQGKIDIIKKGSGFKYPRNFGWRTGLIGLALREEKTINAYNIRDSKWKGIYQEGWSDTKSEIAIPIKVDTIPIRKGTEIESGTKLFGILNIESTKIAHFSQKDQNHLELLVRFAAIMLDRIEFETKLKLLRKVEKKLLKLKIMMKRLILS</sequence>
<keyword evidence="2" id="KW-1185">Reference proteome</keyword>
<organism evidence="1 2">
    <name type="scientific">Desertifilum tharense IPPAS B-1220</name>
    <dbReference type="NCBI Taxonomy" id="1781255"/>
    <lineage>
        <taxon>Bacteria</taxon>
        <taxon>Bacillati</taxon>
        <taxon>Cyanobacteriota</taxon>
        <taxon>Cyanophyceae</taxon>
        <taxon>Desertifilales</taxon>
        <taxon>Desertifilaceae</taxon>
        <taxon>Desertifilum</taxon>
    </lineage>
</organism>
<evidence type="ECO:0000313" key="1">
    <source>
        <dbReference type="EMBL" id="XPM63671.1"/>
    </source>
</evidence>
<dbReference type="EMBL" id="CP182909">
    <property type="protein sequence ID" value="XPM63671.1"/>
    <property type="molecule type" value="Genomic_DNA"/>
</dbReference>
<reference evidence="1 2" key="1">
    <citation type="journal article" date="2016" name="Genome Announc.">
        <title>Draft Genome Sequence of the Thermotolerant Cyanobacterium Desertifilum sp. IPPAS B-1220.</title>
        <authorList>
            <person name="Mironov K.S."/>
            <person name="Sinetova M.A."/>
            <person name="Bolatkhan K."/>
            <person name="Zayadan B.K."/>
            <person name="Ustinova V.V."/>
            <person name="Kupriyanova E.V."/>
            <person name="Skrypnik A.N."/>
            <person name="Gogoleva N.E."/>
            <person name="Gogolev Y.V."/>
            <person name="Los D.A."/>
        </authorList>
    </citation>
    <scope>NUCLEOTIDE SEQUENCE [LARGE SCALE GENOMIC DNA]</scope>
    <source>
        <strain evidence="1 2">IPPAS B-1220</strain>
    </source>
</reference>
<gene>
    <name evidence="1" type="ORF">BH720_031280</name>
</gene>